<proteinExistence type="predicted"/>
<dbReference type="Proteomes" id="UP000037035">
    <property type="component" value="Unassembled WGS sequence"/>
</dbReference>
<gene>
    <name evidence="2" type="ORF">VP01_6421g1</name>
</gene>
<evidence type="ECO:0000313" key="2">
    <source>
        <dbReference type="EMBL" id="KNZ47401.1"/>
    </source>
</evidence>
<comment type="caution">
    <text evidence="2">The sequence shown here is derived from an EMBL/GenBank/DDBJ whole genome shotgun (WGS) entry which is preliminary data.</text>
</comment>
<reference evidence="2 3" key="1">
    <citation type="submission" date="2015-08" db="EMBL/GenBank/DDBJ databases">
        <title>Next Generation Sequencing and Analysis of the Genome of Puccinia sorghi L Schw, the Causal Agent of Maize Common Rust.</title>
        <authorList>
            <person name="Rochi L."/>
            <person name="Burguener G."/>
            <person name="Darino M."/>
            <person name="Turjanski A."/>
            <person name="Kreff E."/>
            <person name="Dieguez M.J."/>
            <person name="Sacco F."/>
        </authorList>
    </citation>
    <scope>NUCLEOTIDE SEQUENCE [LARGE SCALE GENOMIC DNA]</scope>
    <source>
        <strain evidence="2 3">RO10H11247</strain>
    </source>
</reference>
<evidence type="ECO:0000313" key="3">
    <source>
        <dbReference type="Proteomes" id="UP000037035"/>
    </source>
</evidence>
<dbReference type="STRING" id="27349.A0A0L6UFV3"/>
<feature type="region of interest" description="Disordered" evidence="1">
    <location>
        <begin position="168"/>
        <end position="195"/>
    </location>
</feature>
<sequence length="302" mass="33687">FILLISSSDEPRPACVFHHKILGSMGIHCSNACLYRVLLGSSDDLEESYGGGSLRRTLPVAADKCKEYHSSDLKKERKRCFILAKDAVNLVATGLLDLFFPLILDLSPSLLTPSSYTEYAGRCPFDELLITLIYFINLTDTHKFWNLIHNALGAPLPDDQQLTKVEHVSPDDDEVSDSDEDEDANENNKHLIVETKPPAAGTIKTDLTPHAPNAIILQHKVLKSTTPSSRRLLATSSFAYMLRKKGISKPLINLILNDLNTIELDEVTKHGALLPRKHEVQNMGVLVFLRRESARVWGRPVK</sequence>
<keyword evidence="3" id="KW-1185">Reference proteome</keyword>
<organism evidence="2 3">
    <name type="scientific">Puccinia sorghi</name>
    <dbReference type="NCBI Taxonomy" id="27349"/>
    <lineage>
        <taxon>Eukaryota</taxon>
        <taxon>Fungi</taxon>
        <taxon>Dikarya</taxon>
        <taxon>Basidiomycota</taxon>
        <taxon>Pucciniomycotina</taxon>
        <taxon>Pucciniomycetes</taxon>
        <taxon>Pucciniales</taxon>
        <taxon>Pucciniaceae</taxon>
        <taxon>Puccinia</taxon>
    </lineage>
</organism>
<evidence type="ECO:0000256" key="1">
    <source>
        <dbReference type="SAM" id="MobiDB-lite"/>
    </source>
</evidence>
<accession>A0A0L6UFV3</accession>
<name>A0A0L6UFV3_9BASI</name>
<dbReference type="VEuPathDB" id="FungiDB:VP01_6421g1"/>
<dbReference type="EMBL" id="LAVV01011743">
    <property type="protein sequence ID" value="KNZ47401.1"/>
    <property type="molecule type" value="Genomic_DNA"/>
</dbReference>
<feature type="non-terminal residue" evidence="2">
    <location>
        <position position="1"/>
    </location>
</feature>
<protein>
    <submittedName>
        <fullName evidence="2">Uncharacterized protein</fullName>
    </submittedName>
</protein>
<feature type="compositionally biased region" description="Acidic residues" evidence="1">
    <location>
        <begin position="171"/>
        <end position="185"/>
    </location>
</feature>
<dbReference type="AlphaFoldDB" id="A0A0L6UFV3"/>